<keyword evidence="1" id="KW-1133">Transmembrane helix</keyword>
<evidence type="ECO:0000259" key="2">
    <source>
        <dbReference type="Pfam" id="PF12158"/>
    </source>
</evidence>
<dbReference type="Pfam" id="PF12158">
    <property type="entry name" value="DUF3592"/>
    <property type="match status" value="1"/>
</dbReference>
<dbReference type="Proteomes" id="UP000340077">
    <property type="component" value="Unassembled WGS sequence"/>
</dbReference>
<feature type="transmembrane region" description="Helical" evidence="1">
    <location>
        <begin position="20"/>
        <end position="37"/>
    </location>
</feature>
<protein>
    <recommendedName>
        <fullName evidence="2">DUF3592 domain-containing protein</fullName>
    </recommendedName>
</protein>
<name>A0A5M3PKS8_9GAMM</name>
<evidence type="ECO:0000256" key="1">
    <source>
        <dbReference type="SAM" id="Phobius"/>
    </source>
</evidence>
<keyword evidence="1" id="KW-0472">Membrane</keyword>
<evidence type="ECO:0000313" key="4">
    <source>
        <dbReference type="Proteomes" id="UP000340077"/>
    </source>
</evidence>
<dbReference type="RefSeq" id="WP_069184285.1">
    <property type="nucleotide sequence ID" value="NZ_BGZH01000001.1"/>
</dbReference>
<organism evidence="3 4">
    <name type="scientific">Marinobacter salsuginis</name>
    <dbReference type="NCBI Taxonomy" id="418719"/>
    <lineage>
        <taxon>Bacteria</taxon>
        <taxon>Pseudomonadati</taxon>
        <taxon>Pseudomonadota</taxon>
        <taxon>Gammaproteobacteria</taxon>
        <taxon>Pseudomonadales</taxon>
        <taxon>Marinobacteraceae</taxon>
        <taxon>Marinobacter</taxon>
    </lineage>
</organism>
<reference evidence="3 4" key="1">
    <citation type="journal article" date="2019" name="J. Gen. Appl. Microbiol.">
        <title>Aerobic degradation of cis-dichloroethene by the marine bacterium Marinobacter salsuginis strain 5N-3.</title>
        <authorList>
            <person name="Inoue Y."/>
            <person name="Fukunaga Y."/>
            <person name="Katsumata H."/>
            <person name="Ohji S."/>
            <person name="Hosoyama A."/>
            <person name="Mori K."/>
            <person name="Ando K."/>
        </authorList>
    </citation>
    <scope>NUCLEOTIDE SEQUENCE [LARGE SCALE GENOMIC DNA]</scope>
    <source>
        <strain evidence="3 4">5N-3</strain>
    </source>
</reference>
<sequence length="161" mass="18599">MEYLITMWELARAGEKQGVMFFIALYCFLIMSISLFGQLRMRQWPSVTGKLLDGGTRTFGGSDRYDADTRYVVSALYEYEVHGKRYQGKRVSPWIFVTNRNARGILEHQFKSVDRQGDLVKIFYNPNNPKKSTLLKPGKFGLCVSFAIWIGPLLTYFASYH</sequence>
<feature type="transmembrane region" description="Helical" evidence="1">
    <location>
        <begin position="140"/>
        <end position="158"/>
    </location>
</feature>
<accession>A0A5M3PKS8</accession>
<evidence type="ECO:0000313" key="3">
    <source>
        <dbReference type="EMBL" id="GBO83455.1"/>
    </source>
</evidence>
<dbReference type="AlphaFoldDB" id="A0A5M3PKS8"/>
<dbReference type="InterPro" id="IPR021994">
    <property type="entry name" value="DUF3592"/>
</dbReference>
<dbReference type="EMBL" id="BGZH01000001">
    <property type="protein sequence ID" value="GBO83455.1"/>
    <property type="molecule type" value="Genomic_DNA"/>
</dbReference>
<keyword evidence="4" id="KW-1185">Reference proteome</keyword>
<gene>
    <name evidence="3" type="ORF">MS5N3_09060</name>
</gene>
<feature type="domain" description="DUF3592" evidence="2">
    <location>
        <begin position="57"/>
        <end position="136"/>
    </location>
</feature>
<proteinExistence type="predicted"/>
<comment type="caution">
    <text evidence="3">The sequence shown here is derived from an EMBL/GenBank/DDBJ whole genome shotgun (WGS) entry which is preliminary data.</text>
</comment>
<keyword evidence="1" id="KW-0812">Transmembrane</keyword>